<reference evidence="1" key="1">
    <citation type="journal article" date="2014" name="Front. Microbiol.">
        <title>High frequency of phylogenetically diverse reductive dehalogenase-homologous genes in deep subseafloor sedimentary metagenomes.</title>
        <authorList>
            <person name="Kawai M."/>
            <person name="Futagami T."/>
            <person name="Toyoda A."/>
            <person name="Takaki Y."/>
            <person name="Nishi S."/>
            <person name="Hori S."/>
            <person name="Arai W."/>
            <person name="Tsubouchi T."/>
            <person name="Morono Y."/>
            <person name="Uchiyama I."/>
            <person name="Ito T."/>
            <person name="Fujiyama A."/>
            <person name="Inagaki F."/>
            <person name="Takami H."/>
        </authorList>
    </citation>
    <scope>NUCLEOTIDE SEQUENCE</scope>
    <source>
        <strain evidence="1">Expedition CK06-06</strain>
    </source>
</reference>
<dbReference type="EMBL" id="BART01006391">
    <property type="protein sequence ID" value="GAG62686.1"/>
    <property type="molecule type" value="Genomic_DNA"/>
</dbReference>
<comment type="caution">
    <text evidence="1">The sequence shown here is derived from an EMBL/GenBank/DDBJ whole genome shotgun (WGS) entry which is preliminary data.</text>
</comment>
<gene>
    <name evidence="1" type="ORF">S01H4_14572</name>
</gene>
<organism evidence="1">
    <name type="scientific">marine sediment metagenome</name>
    <dbReference type="NCBI Taxonomy" id="412755"/>
    <lineage>
        <taxon>unclassified sequences</taxon>
        <taxon>metagenomes</taxon>
        <taxon>ecological metagenomes</taxon>
    </lineage>
</organism>
<dbReference type="AlphaFoldDB" id="X1AS23"/>
<protein>
    <submittedName>
        <fullName evidence="1">Uncharacterized protein</fullName>
    </submittedName>
</protein>
<accession>X1AS23</accession>
<sequence length="49" mass="5692">MNSLSYHGGADAQRIHNDMLNEHYALIGIDRKREKIEANWEAIKIKKRG</sequence>
<evidence type="ECO:0000313" key="1">
    <source>
        <dbReference type="EMBL" id="GAG62686.1"/>
    </source>
</evidence>
<name>X1AS23_9ZZZZ</name>
<proteinExistence type="predicted"/>